<dbReference type="AlphaFoldDB" id="A0A842HCL4"/>
<organism evidence="5 6">
    <name type="scientific">Ruficoccus amylovorans</name>
    <dbReference type="NCBI Taxonomy" id="1804625"/>
    <lineage>
        <taxon>Bacteria</taxon>
        <taxon>Pseudomonadati</taxon>
        <taxon>Verrucomicrobiota</taxon>
        <taxon>Opitutia</taxon>
        <taxon>Puniceicoccales</taxon>
        <taxon>Cerasicoccaceae</taxon>
        <taxon>Ruficoccus</taxon>
    </lineage>
</organism>
<comment type="caution">
    <text evidence="5">The sequence shown here is derived from an EMBL/GenBank/DDBJ whole genome shotgun (WGS) entry which is preliminary data.</text>
</comment>
<keyword evidence="3" id="KW-0804">Transcription</keyword>
<dbReference type="PANTHER" id="PTHR30146:SF109">
    <property type="entry name" value="HTH-TYPE TRANSCRIPTIONAL REGULATOR GALS"/>
    <property type="match status" value="1"/>
</dbReference>
<dbReference type="Gene3D" id="1.10.260.40">
    <property type="entry name" value="lambda repressor-like DNA-binding domains"/>
    <property type="match status" value="1"/>
</dbReference>
<evidence type="ECO:0000256" key="2">
    <source>
        <dbReference type="ARBA" id="ARBA00023125"/>
    </source>
</evidence>
<protein>
    <submittedName>
        <fullName evidence="5">LacI family DNA-binding transcriptional regulator</fullName>
    </submittedName>
</protein>
<dbReference type="InterPro" id="IPR010982">
    <property type="entry name" value="Lambda_DNA-bd_dom_sf"/>
</dbReference>
<dbReference type="InterPro" id="IPR000843">
    <property type="entry name" value="HTH_LacI"/>
</dbReference>
<evidence type="ECO:0000256" key="3">
    <source>
        <dbReference type="ARBA" id="ARBA00023163"/>
    </source>
</evidence>
<dbReference type="InterPro" id="IPR046335">
    <property type="entry name" value="LacI/GalR-like_sensor"/>
</dbReference>
<keyword evidence="6" id="KW-1185">Reference proteome</keyword>
<sequence length="362" mass="40907">MGEKVTLATIAKMAKLSTAAVSNFINCTENFPLSEVKQSAVMEAMRQFNYRPSMASSQLRRNSVLAEKAIFIFGSYPTCPSYVSYRNPMLSELLIVLIDQLKLQLGLAMEIRSVGDESDIQSWNETIADAEAVICYGKLDEKLLRLSVRRNIPLVVISETDSMPVDSLSPWAKKQDMVFWNARDHLTLMLDYMLSKGAKHLAFVSSCNVKANHPEYFAIEAEAKIASFREFLLRHPEVSGELYSPPNWKKIIHIDYESRNTYEFLQNTSLKEFDAIVTHNDAVAQGVAWALQRQGLQLGKDVFVGGEGDYLHCRYAIPQISTVSYDKEKMAEALCRILKRKLTENRPMGECVSIPSNLIIRC</sequence>
<dbReference type="EMBL" id="JACHVB010000014">
    <property type="protein sequence ID" value="MBC2593808.1"/>
    <property type="molecule type" value="Genomic_DNA"/>
</dbReference>
<accession>A0A842HCL4</accession>
<feature type="domain" description="HTH lacI-type" evidence="4">
    <location>
        <begin position="5"/>
        <end position="61"/>
    </location>
</feature>
<dbReference type="RefSeq" id="WP_185674807.1">
    <property type="nucleotide sequence ID" value="NZ_JACHVB010000014.1"/>
</dbReference>
<dbReference type="SUPFAM" id="SSF53822">
    <property type="entry name" value="Periplasmic binding protein-like I"/>
    <property type="match status" value="1"/>
</dbReference>
<dbReference type="Pfam" id="PF13377">
    <property type="entry name" value="Peripla_BP_3"/>
    <property type="match status" value="1"/>
</dbReference>
<dbReference type="InterPro" id="IPR028082">
    <property type="entry name" value="Peripla_BP_I"/>
</dbReference>
<evidence type="ECO:0000313" key="6">
    <source>
        <dbReference type="Proteomes" id="UP000546464"/>
    </source>
</evidence>
<evidence type="ECO:0000259" key="4">
    <source>
        <dbReference type="PROSITE" id="PS50932"/>
    </source>
</evidence>
<reference evidence="5 6" key="1">
    <citation type="submission" date="2020-07" db="EMBL/GenBank/DDBJ databases">
        <authorList>
            <person name="Feng X."/>
        </authorList>
    </citation>
    <scope>NUCLEOTIDE SEQUENCE [LARGE SCALE GENOMIC DNA]</scope>
    <source>
        <strain evidence="5 6">JCM31066</strain>
    </source>
</reference>
<gene>
    <name evidence="5" type="ORF">H5P28_05995</name>
</gene>
<dbReference type="Gene3D" id="3.40.50.2300">
    <property type="match status" value="2"/>
</dbReference>
<dbReference type="GO" id="GO:0000976">
    <property type="term" value="F:transcription cis-regulatory region binding"/>
    <property type="evidence" value="ECO:0007669"/>
    <property type="project" value="TreeGrafter"/>
</dbReference>
<name>A0A842HCL4_9BACT</name>
<dbReference type="GO" id="GO:0003700">
    <property type="term" value="F:DNA-binding transcription factor activity"/>
    <property type="evidence" value="ECO:0007669"/>
    <property type="project" value="TreeGrafter"/>
</dbReference>
<evidence type="ECO:0000313" key="5">
    <source>
        <dbReference type="EMBL" id="MBC2593808.1"/>
    </source>
</evidence>
<keyword evidence="1" id="KW-0805">Transcription regulation</keyword>
<dbReference type="Proteomes" id="UP000546464">
    <property type="component" value="Unassembled WGS sequence"/>
</dbReference>
<keyword evidence="2 5" id="KW-0238">DNA-binding</keyword>
<dbReference type="PROSITE" id="PS50932">
    <property type="entry name" value="HTH_LACI_2"/>
    <property type="match status" value="1"/>
</dbReference>
<evidence type="ECO:0000256" key="1">
    <source>
        <dbReference type="ARBA" id="ARBA00023015"/>
    </source>
</evidence>
<proteinExistence type="predicted"/>
<dbReference type="PANTHER" id="PTHR30146">
    <property type="entry name" value="LACI-RELATED TRANSCRIPTIONAL REPRESSOR"/>
    <property type="match status" value="1"/>
</dbReference>
<dbReference type="SUPFAM" id="SSF47413">
    <property type="entry name" value="lambda repressor-like DNA-binding domains"/>
    <property type="match status" value="1"/>
</dbReference>
<dbReference type="SMART" id="SM00354">
    <property type="entry name" value="HTH_LACI"/>
    <property type="match status" value="1"/>
</dbReference>